<evidence type="ECO:0000259" key="10">
    <source>
        <dbReference type="PROSITE" id="PS50109"/>
    </source>
</evidence>
<dbReference type="EMBL" id="MDGQ01000005">
    <property type="protein sequence ID" value="OEK05294.1"/>
    <property type="molecule type" value="Genomic_DNA"/>
</dbReference>
<keyword evidence="8" id="KW-0902">Two-component regulatory system</keyword>
<feature type="domain" description="Histidine kinase" evidence="10">
    <location>
        <begin position="997"/>
        <end position="1206"/>
    </location>
</feature>
<accession>A0A1E5T1N9</accession>
<dbReference type="InterPro" id="IPR004358">
    <property type="entry name" value="Sig_transdc_His_kin-like_C"/>
</dbReference>
<feature type="transmembrane region" description="Helical" evidence="9">
    <location>
        <begin position="908"/>
        <end position="930"/>
    </location>
</feature>
<dbReference type="InterPro" id="IPR036890">
    <property type="entry name" value="HATPase_C_sf"/>
</dbReference>
<dbReference type="CDD" id="cd00082">
    <property type="entry name" value="HisKA"/>
    <property type="match status" value="1"/>
</dbReference>
<dbReference type="InterPro" id="IPR003594">
    <property type="entry name" value="HATPase_dom"/>
</dbReference>
<comment type="catalytic activity">
    <reaction evidence="1">
        <text>ATP + protein L-histidine = ADP + protein N-phospho-L-histidine.</text>
        <dbReference type="EC" id="2.7.13.3"/>
    </reaction>
</comment>
<keyword evidence="12" id="KW-1185">Reference proteome</keyword>
<dbReference type="Pfam" id="PF02518">
    <property type="entry name" value="HATPase_c"/>
    <property type="match status" value="1"/>
</dbReference>
<dbReference type="Proteomes" id="UP000095552">
    <property type="component" value="Unassembled WGS sequence"/>
</dbReference>
<sequence length="1206" mass="137764">MITLVIDEAIFSDQKRRVDPQEQITENLHLELNRLDDHIESISNDAIVDLNRLFNRFKPDEELPYFIYENGNVIYWSTNSFVPKYGTLDGTYIYRFIDLKSGQFIARRKVINSAENRIVEIYALLPLSSVVPLNKSFEEFGLNGKIFGRSSFALADTESNPNLNIYSPQGTFLFSFSGTERMKIDYPSFSTFIFILYLIAIVAFIWSGFLYSQKLVEHNRPYFALALVTLFLLVTRLSMLRYEYPLSIIEWSLFEPDSYASSWWQPSLGDFILNQIAILVVVSYGYTVFVKRLMHRAQTKLIHTILPLVVLVAALLYFISQLESLLVNSQWSFDVAKDISFTPFKVIVYFALFIVAITPFLIGQYLSKSYRLIENGRVVNILLVTLLLLSIAIGLIFEMQVALILSMLFGYLLIVYNFKLSDQLDKVNYSTFLYFFIAAFLMASVSTAILTTHIVEDNIQEKQSQATRLMTKNDLLAEFLLSQAKENIKDNIAIQTGISSPFTPKEPIRQVIQRKYLGDYFDKYEIEILLFNGRGRAINSNTYDSYQGLRKQYAVPANGTDFEGLYHFRQSYPFTVNQYILFNEIKRYNATVGYIIIKLDRKEQLNNSILPRLLLDETFEANQEENFDYAFYDASGLSSSSGNFNYQRYFNVSRLANPALYEEGLIIDGYHHLAVRSDGNDTYVISNPVYPTKYLITNFALFFLLMVAAIIMIFGVSGVFYNIRKTSTTISAKIQILLNFAFFLPLIIVSIVVLRLVNKTVEEKIETQYLSITESAANNLANQLQAFLEGQNENNETLESRITEISQYAQADINLFNINGRLIATNQRLIFENDLLASFANPNAMANIAESGNKEQLSEERVRDLRYKATFFGIRSNEDDRLLGILSMPFFESEKQLKSEQRDILSNILNAFTFIFVIFVILSFLASRILTYPFKYLTQRIKSTTFSTLNEPLEWQANDEIGLMVREYNKMLLNLEKSKKALAMSEKESAWREMAQQVAHEIKNPLTPMKLKLQHLKRVLAQAPDVSSDFNKPIDSLLSQVETLSDIATSFSSFAKMPIPISERLDLVEELRKAVRLFKGDNITLNTNIPKQPVWVLGDTKLLGRIFNNLILNAAQAVPKDMSATLSIEVIVTHNKARITFEDNGAGIPDDIKEKIFIPKFSTKEEGSGIGLAIAKRGVEHAGGSIWFDSTLGRGTTFYLEFPLTD</sequence>
<dbReference type="EC" id="2.7.13.3" evidence="2"/>
<keyword evidence="9" id="KW-0812">Transmembrane</keyword>
<keyword evidence="6" id="KW-0418">Kinase</keyword>
<dbReference type="RefSeq" id="WP_069836798.1">
    <property type="nucleotide sequence ID" value="NZ_MDGQ01000005.1"/>
</dbReference>
<dbReference type="OrthoDB" id="9776727at2"/>
<keyword evidence="9" id="KW-1133">Transmembrane helix</keyword>
<feature type="transmembrane region" description="Helical" evidence="9">
    <location>
        <begin position="301"/>
        <end position="319"/>
    </location>
</feature>
<feature type="transmembrane region" description="Helical" evidence="9">
    <location>
        <begin position="432"/>
        <end position="455"/>
    </location>
</feature>
<feature type="transmembrane region" description="Helical" evidence="9">
    <location>
        <begin position="699"/>
        <end position="724"/>
    </location>
</feature>
<reference evidence="11 12" key="1">
    <citation type="submission" date="2016-08" db="EMBL/GenBank/DDBJ databases">
        <title>Draft genome of Fabibacter sp. strain SK-8.</title>
        <authorList>
            <person name="Wong S.-K."/>
            <person name="Hamasaki K."/>
            <person name="Yoshizawa S."/>
        </authorList>
    </citation>
    <scope>NUCLEOTIDE SEQUENCE [LARGE SCALE GENOMIC DNA]</scope>
    <source>
        <strain evidence="11 12">SK-8</strain>
    </source>
</reference>
<evidence type="ECO:0000256" key="3">
    <source>
        <dbReference type="ARBA" id="ARBA00022553"/>
    </source>
</evidence>
<evidence type="ECO:0000256" key="9">
    <source>
        <dbReference type="SAM" id="Phobius"/>
    </source>
</evidence>
<evidence type="ECO:0000256" key="6">
    <source>
        <dbReference type="ARBA" id="ARBA00022777"/>
    </source>
</evidence>
<protein>
    <recommendedName>
        <fullName evidence="2">histidine kinase</fullName>
        <ecNumber evidence="2">2.7.13.3</ecNumber>
    </recommendedName>
</protein>
<dbReference type="PRINTS" id="PR00344">
    <property type="entry name" value="BCTRLSENSOR"/>
</dbReference>
<dbReference type="PANTHER" id="PTHR43065:SF10">
    <property type="entry name" value="PEROXIDE STRESS-ACTIVATED HISTIDINE KINASE MAK3"/>
    <property type="match status" value="1"/>
</dbReference>
<feature type="transmembrane region" description="Helical" evidence="9">
    <location>
        <begin position="222"/>
        <end position="242"/>
    </location>
</feature>
<dbReference type="InterPro" id="IPR005467">
    <property type="entry name" value="His_kinase_dom"/>
</dbReference>
<dbReference type="GO" id="GO:0005524">
    <property type="term" value="F:ATP binding"/>
    <property type="evidence" value="ECO:0007669"/>
    <property type="project" value="UniProtKB-KW"/>
</dbReference>
<dbReference type="InterPro" id="IPR003661">
    <property type="entry name" value="HisK_dim/P_dom"/>
</dbReference>
<proteinExistence type="predicted"/>
<keyword evidence="5" id="KW-0547">Nucleotide-binding</keyword>
<evidence type="ECO:0000256" key="4">
    <source>
        <dbReference type="ARBA" id="ARBA00022679"/>
    </source>
</evidence>
<feature type="transmembrane region" description="Helical" evidence="9">
    <location>
        <begin position="271"/>
        <end position="289"/>
    </location>
</feature>
<name>A0A1E5T1N9_9BACT</name>
<organism evidence="11 12">
    <name type="scientific">Roseivirga misakiensis</name>
    <dbReference type="NCBI Taxonomy" id="1563681"/>
    <lineage>
        <taxon>Bacteria</taxon>
        <taxon>Pseudomonadati</taxon>
        <taxon>Bacteroidota</taxon>
        <taxon>Cytophagia</taxon>
        <taxon>Cytophagales</taxon>
        <taxon>Roseivirgaceae</taxon>
        <taxon>Roseivirga</taxon>
    </lineage>
</organism>
<dbReference type="SUPFAM" id="SSF47384">
    <property type="entry name" value="Homodimeric domain of signal transducing histidine kinase"/>
    <property type="match status" value="1"/>
</dbReference>
<gene>
    <name evidence="11" type="ORF">BFP71_18010</name>
</gene>
<dbReference type="SMART" id="SM00388">
    <property type="entry name" value="HisKA"/>
    <property type="match status" value="1"/>
</dbReference>
<dbReference type="Gene3D" id="3.30.565.10">
    <property type="entry name" value="Histidine kinase-like ATPase, C-terminal domain"/>
    <property type="match status" value="1"/>
</dbReference>
<feature type="transmembrane region" description="Helical" evidence="9">
    <location>
        <begin position="736"/>
        <end position="757"/>
    </location>
</feature>
<keyword evidence="7" id="KW-0067">ATP-binding</keyword>
<dbReference type="SUPFAM" id="SSF55874">
    <property type="entry name" value="ATPase domain of HSP90 chaperone/DNA topoisomerase II/histidine kinase"/>
    <property type="match status" value="1"/>
</dbReference>
<dbReference type="SMART" id="SM00387">
    <property type="entry name" value="HATPase_c"/>
    <property type="match status" value="1"/>
</dbReference>
<dbReference type="GO" id="GO:0000155">
    <property type="term" value="F:phosphorelay sensor kinase activity"/>
    <property type="evidence" value="ECO:0007669"/>
    <property type="project" value="InterPro"/>
</dbReference>
<dbReference type="PROSITE" id="PS50109">
    <property type="entry name" value="HIS_KIN"/>
    <property type="match status" value="1"/>
</dbReference>
<evidence type="ECO:0000256" key="8">
    <source>
        <dbReference type="ARBA" id="ARBA00023012"/>
    </source>
</evidence>
<feature type="transmembrane region" description="Helical" evidence="9">
    <location>
        <begin position="378"/>
        <end position="397"/>
    </location>
</feature>
<keyword evidence="4" id="KW-0808">Transferase</keyword>
<evidence type="ECO:0000256" key="2">
    <source>
        <dbReference type="ARBA" id="ARBA00012438"/>
    </source>
</evidence>
<dbReference type="Gene3D" id="1.10.287.130">
    <property type="match status" value="1"/>
</dbReference>
<evidence type="ECO:0000256" key="7">
    <source>
        <dbReference type="ARBA" id="ARBA00022840"/>
    </source>
</evidence>
<keyword evidence="9" id="KW-0472">Membrane</keyword>
<dbReference type="Gene3D" id="6.10.340.10">
    <property type="match status" value="1"/>
</dbReference>
<evidence type="ECO:0000256" key="5">
    <source>
        <dbReference type="ARBA" id="ARBA00022741"/>
    </source>
</evidence>
<dbReference type="AlphaFoldDB" id="A0A1E5T1N9"/>
<evidence type="ECO:0000256" key="1">
    <source>
        <dbReference type="ARBA" id="ARBA00000085"/>
    </source>
</evidence>
<evidence type="ECO:0000313" key="12">
    <source>
        <dbReference type="Proteomes" id="UP000095552"/>
    </source>
</evidence>
<comment type="caution">
    <text evidence="11">The sequence shown here is derived from an EMBL/GenBank/DDBJ whole genome shotgun (WGS) entry which is preliminary data.</text>
</comment>
<evidence type="ECO:0000313" key="11">
    <source>
        <dbReference type="EMBL" id="OEK05294.1"/>
    </source>
</evidence>
<keyword evidence="3" id="KW-0597">Phosphoprotein</keyword>
<dbReference type="CDD" id="cd00075">
    <property type="entry name" value="HATPase"/>
    <property type="match status" value="1"/>
</dbReference>
<feature type="transmembrane region" description="Helical" evidence="9">
    <location>
        <begin position="189"/>
        <end position="210"/>
    </location>
</feature>
<dbReference type="InterPro" id="IPR036097">
    <property type="entry name" value="HisK_dim/P_sf"/>
</dbReference>
<dbReference type="STRING" id="1563681.BFP71_18010"/>
<dbReference type="PANTHER" id="PTHR43065">
    <property type="entry name" value="SENSOR HISTIDINE KINASE"/>
    <property type="match status" value="1"/>
</dbReference>
<feature type="transmembrane region" description="Helical" evidence="9">
    <location>
        <begin position="346"/>
        <end position="366"/>
    </location>
</feature>